<evidence type="ECO:0000259" key="1">
    <source>
        <dbReference type="Pfam" id="PF20150"/>
    </source>
</evidence>
<proteinExistence type="predicted"/>
<organism evidence="2 3">
    <name type="scientific">Neurospora hispaniola</name>
    <dbReference type="NCBI Taxonomy" id="588809"/>
    <lineage>
        <taxon>Eukaryota</taxon>
        <taxon>Fungi</taxon>
        <taxon>Dikarya</taxon>
        <taxon>Ascomycota</taxon>
        <taxon>Pezizomycotina</taxon>
        <taxon>Sordariomycetes</taxon>
        <taxon>Sordariomycetidae</taxon>
        <taxon>Sordariales</taxon>
        <taxon>Sordariaceae</taxon>
        <taxon>Neurospora</taxon>
    </lineage>
</organism>
<gene>
    <name evidence="2" type="ORF">B0T23DRAFT_399508</name>
</gene>
<dbReference type="InterPro" id="IPR045518">
    <property type="entry name" value="2EXR"/>
</dbReference>
<evidence type="ECO:0000313" key="2">
    <source>
        <dbReference type="EMBL" id="KAK3485936.1"/>
    </source>
</evidence>
<name>A0AAJ0MMA6_9PEZI</name>
<evidence type="ECO:0000313" key="3">
    <source>
        <dbReference type="Proteomes" id="UP001285908"/>
    </source>
</evidence>
<comment type="caution">
    <text evidence="2">The sequence shown here is derived from an EMBL/GenBank/DDBJ whole genome shotgun (WGS) entry which is preliminary data.</text>
</comment>
<keyword evidence="3" id="KW-1185">Reference proteome</keyword>
<dbReference type="Pfam" id="PF20150">
    <property type="entry name" value="2EXR"/>
    <property type="match status" value="1"/>
</dbReference>
<dbReference type="PANTHER" id="PTHR35910:SF1">
    <property type="entry name" value="2EXR DOMAIN-CONTAINING PROTEIN"/>
    <property type="match status" value="1"/>
</dbReference>
<sequence>MDYWGRTFQPFPRLPAELRLQVWEQSPDNWREVDVRVKSGQGPEGRFSVHLFSQTTTPEILHTCREARYSGAYQQAFSEIPFRIGANERSYVWINWDCDNIQIGKTPLYHYRYEAIQTSIQYLHFVRDKLHDWEVEDLKRCVNLKLITIICKSGATSWHRAFRGCLIDCEIELTVWDDPDGYQNMYGDYDDLIDKALDDPHQEWSIEITPRFFRGS</sequence>
<dbReference type="GeneID" id="87876047"/>
<accession>A0AAJ0MMA6</accession>
<dbReference type="EMBL" id="JAULSX010000009">
    <property type="protein sequence ID" value="KAK3485936.1"/>
    <property type="molecule type" value="Genomic_DNA"/>
</dbReference>
<dbReference type="AlphaFoldDB" id="A0AAJ0MMA6"/>
<dbReference type="PANTHER" id="PTHR35910">
    <property type="entry name" value="2EXR DOMAIN-CONTAINING PROTEIN"/>
    <property type="match status" value="1"/>
</dbReference>
<dbReference type="Proteomes" id="UP001285908">
    <property type="component" value="Unassembled WGS sequence"/>
</dbReference>
<feature type="domain" description="2EXR" evidence="1">
    <location>
        <begin position="8"/>
        <end position="100"/>
    </location>
</feature>
<reference evidence="2 3" key="1">
    <citation type="journal article" date="2023" name="Mol. Phylogenet. Evol.">
        <title>Genome-scale phylogeny and comparative genomics of the fungal order Sordariales.</title>
        <authorList>
            <person name="Hensen N."/>
            <person name="Bonometti L."/>
            <person name="Westerberg I."/>
            <person name="Brannstrom I.O."/>
            <person name="Guillou S."/>
            <person name="Cros-Aarteil S."/>
            <person name="Calhoun S."/>
            <person name="Haridas S."/>
            <person name="Kuo A."/>
            <person name="Mondo S."/>
            <person name="Pangilinan J."/>
            <person name="Riley R."/>
            <person name="LaButti K."/>
            <person name="Andreopoulos B."/>
            <person name="Lipzen A."/>
            <person name="Chen C."/>
            <person name="Yan M."/>
            <person name="Daum C."/>
            <person name="Ng V."/>
            <person name="Clum A."/>
            <person name="Steindorff A."/>
            <person name="Ohm R.A."/>
            <person name="Martin F."/>
            <person name="Silar P."/>
            <person name="Natvig D.O."/>
            <person name="Lalanne C."/>
            <person name="Gautier V."/>
            <person name="Ament-Velasquez S.L."/>
            <person name="Kruys A."/>
            <person name="Hutchinson M.I."/>
            <person name="Powell A.J."/>
            <person name="Barry K."/>
            <person name="Miller A.N."/>
            <person name="Grigoriev I.V."/>
            <person name="Debuchy R."/>
            <person name="Gladieux P."/>
            <person name="Hiltunen Thoren M."/>
            <person name="Johannesson H."/>
        </authorList>
    </citation>
    <scope>NUCLEOTIDE SEQUENCE [LARGE SCALE GENOMIC DNA]</scope>
    <source>
        <strain evidence="2 3">FGSC 10403</strain>
    </source>
</reference>
<dbReference type="RefSeq" id="XP_062688699.1">
    <property type="nucleotide sequence ID" value="XM_062838425.1"/>
</dbReference>
<protein>
    <recommendedName>
        <fullName evidence="1">2EXR domain-containing protein</fullName>
    </recommendedName>
</protein>